<organism evidence="2 3">
    <name type="scientific">Plakobranchus ocellatus</name>
    <dbReference type="NCBI Taxonomy" id="259542"/>
    <lineage>
        <taxon>Eukaryota</taxon>
        <taxon>Metazoa</taxon>
        <taxon>Spiralia</taxon>
        <taxon>Lophotrochozoa</taxon>
        <taxon>Mollusca</taxon>
        <taxon>Gastropoda</taxon>
        <taxon>Heterobranchia</taxon>
        <taxon>Euthyneura</taxon>
        <taxon>Panpulmonata</taxon>
        <taxon>Sacoglossa</taxon>
        <taxon>Placobranchoidea</taxon>
        <taxon>Plakobranchidae</taxon>
        <taxon>Plakobranchus</taxon>
    </lineage>
</organism>
<reference evidence="2 3" key="1">
    <citation type="journal article" date="2021" name="Elife">
        <title>Chloroplast acquisition without the gene transfer in kleptoplastic sea slugs, Plakobranchus ocellatus.</title>
        <authorList>
            <person name="Maeda T."/>
            <person name="Takahashi S."/>
            <person name="Yoshida T."/>
            <person name="Shimamura S."/>
            <person name="Takaki Y."/>
            <person name="Nagai Y."/>
            <person name="Toyoda A."/>
            <person name="Suzuki Y."/>
            <person name="Arimoto A."/>
            <person name="Ishii H."/>
            <person name="Satoh N."/>
            <person name="Nishiyama T."/>
            <person name="Hasebe M."/>
            <person name="Maruyama T."/>
            <person name="Minagawa J."/>
            <person name="Obokata J."/>
            <person name="Shigenobu S."/>
        </authorList>
    </citation>
    <scope>NUCLEOTIDE SEQUENCE [LARGE SCALE GENOMIC DNA]</scope>
</reference>
<dbReference type="Proteomes" id="UP000735302">
    <property type="component" value="Unassembled WGS sequence"/>
</dbReference>
<sequence length="129" mass="14594">MLDMLSQVSGQLQVRGSNSHTSNGSIIAQVSCSGGAFRKKCKGKKILHGPARVEKKKRKMKVKKKGWREFKGEVKRAIPTVPVSRPHNKDFHDEKERRIGRRWRAGNGNNETPTKALFSFSLKPTRGKR</sequence>
<feature type="compositionally biased region" description="Basic and acidic residues" evidence="1">
    <location>
        <begin position="87"/>
        <end position="97"/>
    </location>
</feature>
<evidence type="ECO:0000256" key="1">
    <source>
        <dbReference type="SAM" id="MobiDB-lite"/>
    </source>
</evidence>
<dbReference type="AlphaFoldDB" id="A0AAV4E1W0"/>
<evidence type="ECO:0000313" key="3">
    <source>
        <dbReference type="Proteomes" id="UP000735302"/>
    </source>
</evidence>
<proteinExistence type="predicted"/>
<feature type="region of interest" description="Disordered" evidence="1">
    <location>
        <begin position="81"/>
        <end position="129"/>
    </location>
</feature>
<name>A0AAV4E1W0_9GAST</name>
<protein>
    <submittedName>
        <fullName evidence="2">Uncharacterized protein</fullName>
    </submittedName>
</protein>
<keyword evidence="3" id="KW-1185">Reference proteome</keyword>
<comment type="caution">
    <text evidence="2">The sequence shown here is derived from an EMBL/GenBank/DDBJ whole genome shotgun (WGS) entry which is preliminary data.</text>
</comment>
<dbReference type="EMBL" id="BLXT01008609">
    <property type="protein sequence ID" value="GFO50346.1"/>
    <property type="molecule type" value="Genomic_DNA"/>
</dbReference>
<accession>A0AAV4E1W0</accession>
<gene>
    <name evidence="2" type="ORF">PoB_007685100</name>
</gene>
<evidence type="ECO:0000313" key="2">
    <source>
        <dbReference type="EMBL" id="GFO50346.1"/>
    </source>
</evidence>